<dbReference type="InterPro" id="IPR000182">
    <property type="entry name" value="GNAT_dom"/>
</dbReference>
<feature type="non-terminal residue" evidence="5">
    <location>
        <position position="74"/>
    </location>
</feature>
<comment type="caution">
    <text evidence="5">The sequence shown here is derived from an EMBL/GenBank/DDBJ whole genome shotgun (WGS) entry which is preliminary data.</text>
</comment>
<dbReference type="GO" id="GO:0008080">
    <property type="term" value="F:N-acetyltransferase activity"/>
    <property type="evidence" value="ECO:0007669"/>
    <property type="project" value="TreeGrafter"/>
</dbReference>
<organism evidence="5 6">
    <name type="scientific">Scyliorhinus torazame</name>
    <name type="common">Cloudy catshark</name>
    <name type="synonym">Catulus torazame</name>
    <dbReference type="NCBI Taxonomy" id="75743"/>
    <lineage>
        <taxon>Eukaryota</taxon>
        <taxon>Metazoa</taxon>
        <taxon>Chordata</taxon>
        <taxon>Craniata</taxon>
        <taxon>Vertebrata</taxon>
        <taxon>Chondrichthyes</taxon>
        <taxon>Elasmobranchii</taxon>
        <taxon>Galeomorphii</taxon>
        <taxon>Galeoidea</taxon>
        <taxon>Carcharhiniformes</taxon>
        <taxon>Scyliorhinidae</taxon>
        <taxon>Scyliorhinus</taxon>
    </lineage>
</organism>
<keyword evidence="3" id="KW-0012">Acyltransferase</keyword>
<dbReference type="OrthoDB" id="7305308at2759"/>
<sequence length="74" mass="8633">MYFFSYASWRGRTVYLEDLYVMEEFRGHGIRSTFLAKLAEIALQNKCSRLDFVILNENKPSIDFYLAKGAVNLT</sequence>
<keyword evidence="6" id="KW-1185">Reference proteome</keyword>
<dbReference type="PANTHER" id="PTHR10545">
    <property type="entry name" value="DIAMINE N-ACETYLTRANSFERASE"/>
    <property type="match status" value="1"/>
</dbReference>
<dbReference type="InterPro" id="IPR051016">
    <property type="entry name" value="Diverse_Substrate_AcTransf"/>
</dbReference>
<dbReference type="Pfam" id="PF00583">
    <property type="entry name" value="Acetyltransf_1"/>
    <property type="match status" value="1"/>
</dbReference>
<dbReference type="Gene3D" id="3.40.630.30">
    <property type="match status" value="1"/>
</dbReference>
<dbReference type="CDD" id="cd04301">
    <property type="entry name" value="NAT_SF"/>
    <property type="match status" value="1"/>
</dbReference>
<feature type="domain" description="N-acetyltransferase" evidence="4">
    <location>
        <begin position="1"/>
        <end position="74"/>
    </location>
</feature>
<dbReference type="Proteomes" id="UP000288216">
    <property type="component" value="Unassembled WGS sequence"/>
</dbReference>
<evidence type="ECO:0000313" key="5">
    <source>
        <dbReference type="EMBL" id="GCB64931.1"/>
    </source>
</evidence>
<accession>A0A401NVM6</accession>
<evidence type="ECO:0000256" key="2">
    <source>
        <dbReference type="ARBA" id="ARBA00022679"/>
    </source>
</evidence>
<proteinExistence type="inferred from homology"/>
<dbReference type="PROSITE" id="PS51186">
    <property type="entry name" value="GNAT"/>
    <property type="match status" value="1"/>
</dbReference>
<evidence type="ECO:0000259" key="4">
    <source>
        <dbReference type="PROSITE" id="PS51186"/>
    </source>
</evidence>
<dbReference type="AlphaFoldDB" id="A0A401NVM6"/>
<name>A0A401NVM6_SCYTO</name>
<gene>
    <name evidence="5" type="ORF">scyTo_0007611</name>
</gene>
<dbReference type="InterPro" id="IPR016181">
    <property type="entry name" value="Acyl_CoA_acyltransferase"/>
</dbReference>
<comment type="similarity">
    <text evidence="1">Belongs to the acetyltransferase family.</text>
</comment>
<dbReference type="PANTHER" id="PTHR10545:SF29">
    <property type="entry name" value="GH14572P-RELATED"/>
    <property type="match status" value="1"/>
</dbReference>
<protein>
    <recommendedName>
        <fullName evidence="4">N-acetyltransferase domain-containing protein</fullName>
    </recommendedName>
</protein>
<evidence type="ECO:0000313" key="6">
    <source>
        <dbReference type="Proteomes" id="UP000288216"/>
    </source>
</evidence>
<evidence type="ECO:0000256" key="3">
    <source>
        <dbReference type="ARBA" id="ARBA00023315"/>
    </source>
</evidence>
<dbReference type="SUPFAM" id="SSF55729">
    <property type="entry name" value="Acyl-CoA N-acyltransferases (Nat)"/>
    <property type="match status" value="1"/>
</dbReference>
<keyword evidence="2" id="KW-0808">Transferase</keyword>
<reference evidence="5 6" key="1">
    <citation type="journal article" date="2018" name="Nat. Ecol. Evol.">
        <title>Shark genomes provide insights into elasmobranch evolution and the origin of vertebrates.</title>
        <authorList>
            <person name="Hara Y"/>
            <person name="Yamaguchi K"/>
            <person name="Onimaru K"/>
            <person name="Kadota M"/>
            <person name="Koyanagi M"/>
            <person name="Keeley SD"/>
            <person name="Tatsumi K"/>
            <person name="Tanaka K"/>
            <person name="Motone F"/>
            <person name="Kageyama Y"/>
            <person name="Nozu R"/>
            <person name="Adachi N"/>
            <person name="Nishimura O"/>
            <person name="Nakagawa R"/>
            <person name="Tanegashima C"/>
            <person name="Kiyatake I"/>
            <person name="Matsumoto R"/>
            <person name="Murakumo K"/>
            <person name="Nishida K"/>
            <person name="Terakita A"/>
            <person name="Kuratani S"/>
            <person name="Sato K"/>
            <person name="Hyodo S Kuraku.S."/>
        </authorList>
    </citation>
    <scope>NUCLEOTIDE SEQUENCE [LARGE SCALE GENOMIC DNA]</scope>
</reference>
<dbReference type="EMBL" id="BFAA01002796">
    <property type="protein sequence ID" value="GCB64931.1"/>
    <property type="molecule type" value="Genomic_DNA"/>
</dbReference>
<dbReference type="STRING" id="75743.A0A401NVM6"/>
<evidence type="ECO:0000256" key="1">
    <source>
        <dbReference type="ARBA" id="ARBA00008694"/>
    </source>
</evidence>